<comment type="caution">
    <text evidence="4">The sequence shown here is derived from an EMBL/GenBank/DDBJ whole genome shotgun (WGS) entry which is preliminary data.</text>
</comment>
<dbReference type="PRINTS" id="PR01438">
    <property type="entry name" value="UNVRSLSTRESS"/>
</dbReference>
<reference evidence="4 5" key="1">
    <citation type="journal article" date="2024" name="Appl. Environ. Microbiol.">
        <title>Pontiella agarivorans sp. nov., a novel marine anaerobic bacterium capable of degrading macroalgal polysaccharides and fixing nitrogen.</title>
        <authorList>
            <person name="Liu N."/>
            <person name="Kivenson V."/>
            <person name="Peng X."/>
            <person name="Cui Z."/>
            <person name="Lankiewicz T.S."/>
            <person name="Gosselin K.M."/>
            <person name="English C.J."/>
            <person name="Blair E.M."/>
            <person name="O'Malley M.A."/>
            <person name="Valentine D.L."/>
        </authorList>
    </citation>
    <scope>NUCLEOTIDE SEQUENCE [LARGE SCALE GENOMIC DNA]</scope>
    <source>
        <strain evidence="4 5">NLcol2</strain>
    </source>
</reference>
<dbReference type="Gene3D" id="3.40.50.620">
    <property type="entry name" value="HUPs"/>
    <property type="match status" value="1"/>
</dbReference>
<sequence length="160" mass="17190">MNLLVAVDFSRNTGSVLTEAADLSKKLKAKLWVLHVVGDDATALVYQTSQFSDYAPEVVSLPGDVQLARDISAEELKREHNELLNISSNLRKNGADAQALLVKGDAAEMILEKAQEQECSMIILGSHGHGLLHKALLGSVSEAVIRHAKCNVLIVPNPAA</sequence>
<dbReference type="Pfam" id="PF00582">
    <property type="entry name" value="Usp"/>
    <property type="match status" value="1"/>
</dbReference>
<dbReference type="PANTHER" id="PTHR46268">
    <property type="entry name" value="STRESS RESPONSE PROTEIN NHAX"/>
    <property type="match status" value="1"/>
</dbReference>
<gene>
    <name evidence="4" type="ORF">P9H32_05330</name>
</gene>
<comment type="subcellular location">
    <subcellularLocation>
        <location evidence="2">Cytoplasm</location>
    </subcellularLocation>
</comment>
<comment type="similarity">
    <text evidence="1 2">Belongs to the universal stress protein A family.</text>
</comment>
<proteinExistence type="inferred from homology"/>
<dbReference type="PANTHER" id="PTHR46268:SF6">
    <property type="entry name" value="UNIVERSAL STRESS PROTEIN UP12"/>
    <property type="match status" value="1"/>
</dbReference>
<evidence type="ECO:0000256" key="2">
    <source>
        <dbReference type="PIRNR" id="PIRNR006276"/>
    </source>
</evidence>
<organism evidence="4 5">
    <name type="scientific">Pontiella agarivorans</name>
    <dbReference type="NCBI Taxonomy" id="3038953"/>
    <lineage>
        <taxon>Bacteria</taxon>
        <taxon>Pseudomonadati</taxon>
        <taxon>Kiritimatiellota</taxon>
        <taxon>Kiritimatiellia</taxon>
        <taxon>Kiritimatiellales</taxon>
        <taxon>Pontiellaceae</taxon>
        <taxon>Pontiella</taxon>
    </lineage>
</organism>
<protein>
    <recommendedName>
        <fullName evidence="2">Universal stress protein</fullName>
    </recommendedName>
</protein>
<dbReference type="InterPro" id="IPR014729">
    <property type="entry name" value="Rossmann-like_a/b/a_fold"/>
</dbReference>
<keyword evidence="5" id="KW-1185">Reference proteome</keyword>
<evidence type="ECO:0000313" key="4">
    <source>
        <dbReference type="EMBL" id="MDZ8118044.1"/>
    </source>
</evidence>
<dbReference type="Proteomes" id="UP001290861">
    <property type="component" value="Unassembled WGS sequence"/>
</dbReference>
<feature type="domain" description="UspA" evidence="3">
    <location>
        <begin position="2"/>
        <end position="156"/>
    </location>
</feature>
<dbReference type="CDD" id="cd00293">
    <property type="entry name" value="USP-like"/>
    <property type="match status" value="1"/>
</dbReference>
<dbReference type="RefSeq" id="WP_322607844.1">
    <property type="nucleotide sequence ID" value="NZ_JARVCO010000007.1"/>
</dbReference>
<evidence type="ECO:0000259" key="3">
    <source>
        <dbReference type="Pfam" id="PF00582"/>
    </source>
</evidence>
<dbReference type="SUPFAM" id="SSF52402">
    <property type="entry name" value="Adenine nucleotide alpha hydrolases-like"/>
    <property type="match status" value="1"/>
</dbReference>
<accession>A0ABU5MUZ6</accession>
<dbReference type="PIRSF" id="PIRSF006276">
    <property type="entry name" value="UspA"/>
    <property type="match status" value="1"/>
</dbReference>
<evidence type="ECO:0000313" key="5">
    <source>
        <dbReference type="Proteomes" id="UP001290861"/>
    </source>
</evidence>
<name>A0ABU5MUZ6_9BACT</name>
<dbReference type="InterPro" id="IPR006015">
    <property type="entry name" value="Universal_stress_UspA"/>
</dbReference>
<dbReference type="InterPro" id="IPR006016">
    <property type="entry name" value="UspA"/>
</dbReference>
<evidence type="ECO:0000256" key="1">
    <source>
        <dbReference type="ARBA" id="ARBA00008791"/>
    </source>
</evidence>
<keyword evidence="2" id="KW-0963">Cytoplasm</keyword>
<dbReference type="EMBL" id="JARVCO010000007">
    <property type="protein sequence ID" value="MDZ8118044.1"/>
    <property type="molecule type" value="Genomic_DNA"/>
</dbReference>